<dbReference type="SUPFAM" id="SSF100950">
    <property type="entry name" value="NagB/RpiA/CoA transferase-like"/>
    <property type="match status" value="1"/>
</dbReference>
<gene>
    <name evidence="1" type="ORF">GCM10022224_104340</name>
</gene>
<sequence>MADIDRAKQAVRERVWTLLEQSGAAEAGVRGYIPTFNGADEAAERLTTLAAWQRSQVVKAVPDQAQLPVRMRALREGKIVYMAVPKLAEAPPFYLLDPRDLPVSACEAADRAVAARIAPKVGVEEMRPVDLVVCGSVAVNQAGVRLGKGAGYSDIEVALLAEAGLLSDETTIVTTVHELQVLDEELPEDEHDFHVDLIVTPERVIACTSPKRPTGLSWERMSPEKIAAIPVVAKRALSRDSTPH</sequence>
<keyword evidence="2" id="KW-1185">Reference proteome</keyword>
<dbReference type="Pfam" id="PF01812">
    <property type="entry name" value="5-FTHF_cyc-lig"/>
    <property type="match status" value="1"/>
</dbReference>
<accession>A0ABP7ERS2</accession>
<protein>
    <submittedName>
        <fullName evidence="1">5-formyltetrahydrofolate cyclo-ligase</fullName>
    </submittedName>
</protein>
<proteinExistence type="predicted"/>
<dbReference type="PANTHER" id="PTHR13017">
    <property type="entry name" value="5-FORMYLTETRAHYDROFOLATE CYCLO-LIGASE-RELATED"/>
    <property type="match status" value="1"/>
</dbReference>
<dbReference type="RefSeq" id="WP_344897899.1">
    <property type="nucleotide sequence ID" value="NZ_BAAAZP010000293.1"/>
</dbReference>
<evidence type="ECO:0000313" key="1">
    <source>
        <dbReference type="EMBL" id="GAA3722476.1"/>
    </source>
</evidence>
<dbReference type="InterPro" id="IPR024185">
    <property type="entry name" value="FTHF_cligase-like_sf"/>
</dbReference>
<dbReference type="EMBL" id="BAAAZP010000293">
    <property type="protein sequence ID" value="GAA3722476.1"/>
    <property type="molecule type" value="Genomic_DNA"/>
</dbReference>
<comment type="caution">
    <text evidence="1">The sequence shown here is derived from an EMBL/GenBank/DDBJ whole genome shotgun (WGS) entry which is preliminary data.</text>
</comment>
<evidence type="ECO:0000313" key="2">
    <source>
        <dbReference type="Proteomes" id="UP001500902"/>
    </source>
</evidence>
<dbReference type="InterPro" id="IPR037171">
    <property type="entry name" value="NagB/RpiA_transferase-like"/>
</dbReference>
<dbReference type="InterPro" id="IPR002698">
    <property type="entry name" value="FTHF_cligase"/>
</dbReference>
<dbReference type="Proteomes" id="UP001500902">
    <property type="component" value="Unassembled WGS sequence"/>
</dbReference>
<dbReference type="PANTHER" id="PTHR13017:SF0">
    <property type="entry name" value="METHENYLTETRAHYDROFOLATE SYNTHASE DOMAIN-CONTAINING PROTEIN"/>
    <property type="match status" value="1"/>
</dbReference>
<dbReference type="Gene3D" id="3.40.50.10420">
    <property type="entry name" value="NagB/RpiA/CoA transferase-like"/>
    <property type="match status" value="1"/>
</dbReference>
<name>A0ABP7ERS2_9ACTN</name>
<organism evidence="1 2">
    <name type="scientific">Nonomuraea antimicrobica</name>
    <dbReference type="NCBI Taxonomy" id="561173"/>
    <lineage>
        <taxon>Bacteria</taxon>
        <taxon>Bacillati</taxon>
        <taxon>Actinomycetota</taxon>
        <taxon>Actinomycetes</taxon>
        <taxon>Streptosporangiales</taxon>
        <taxon>Streptosporangiaceae</taxon>
        <taxon>Nonomuraea</taxon>
    </lineage>
</organism>
<reference evidence="2" key="1">
    <citation type="journal article" date="2019" name="Int. J. Syst. Evol. Microbiol.">
        <title>The Global Catalogue of Microorganisms (GCM) 10K type strain sequencing project: providing services to taxonomists for standard genome sequencing and annotation.</title>
        <authorList>
            <consortium name="The Broad Institute Genomics Platform"/>
            <consortium name="The Broad Institute Genome Sequencing Center for Infectious Disease"/>
            <person name="Wu L."/>
            <person name="Ma J."/>
        </authorList>
    </citation>
    <scope>NUCLEOTIDE SEQUENCE [LARGE SCALE GENOMIC DNA]</scope>
    <source>
        <strain evidence="2">JCM 16904</strain>
    </source>
</reference>